<dbReference type="EMBL" id="FTNF01000050">
    <property type="protein sequence ID" value="SIS04026.1"/>
    <property type="molecule type" value="Genomic_DNA"/>
</dbReference>
<dbReference type="GO" id="GO:0004301">
    <property type="term" value="F:epoxide hydrolase activity"/>
    <property type="evidence" value="ECO:0007669"/>
    <property type="project" value="TreeGrafter"/>
</dbReference>
<dbReference type="Pfam" id="PF00561">
    <property type="entry name" value="Abhydrolase_1"/>
    <property type="match status" value="1"/>
</dbReference>
<dbReference type="Proteomes" id="UP000186004">
    <property type="component" value="Unassembled WGS sequence"/>
</dbReference>
<dbReference type="InterPro" id="IPR000639">
    <property type="entry name" value="Epox_hydrolase-like"/>
</dbReference>
<sequence>MPRVHHRYASIAGHQLFYREAGPDDAPVVVLLHGFPTSSFMFRNLIPDLADRYHVIAPDYLGFGLSDAPAADQFDYTFEALTDLTAGLLEQLGIQRFAIYVQDYGAPVGFRLALRNPEGITAIITQNGNGYEAGFVESFWRTVWNYQEAQTPDTEAAIRQALTLDVTRWQYVTGAPDETLVSPDTWHHDYALLSRPGNDLIQLALFRDYATNPLLYPQLHEYLRTSGVPVLAVWGRGDEIFGPDGATAFAADAAEAEIHLLDGGHFLLESAGDAVAVIIRDFLGRRLPQGSGVGDITALATTHAP</sequence>
<evidence type="ECO:0000259" key="1">
    <source>
        <dbReference type="Pfam" id="PF00561"/>
    </source>
</evidence>
<dbReference type="OrthoDB" id="5431692at2"/>
<accession>A0A1N7FUT2</accession>
<dbReference type="Gene3D" id="3.40.50.1820">
    <property type="entry name" value="alpha/beta hydrolase"/>
    <property type="match status" value="1"/>
</dbReference>
<dbReference type="RefSeq" id="WP_076474235.1">
    <property type="nucleotide sequence ID" value="NZ_FTNF01000050.1"/>
</dbReference>
<dbReference type="STRING" id="1198245.SAMN05444858_1502"/>
<dbReference type="PANTHER" id="PTHR42977:SF1">
    <property type="entry name" value="BLR6576 PROTEIN"/>
    <property type="match status" value="1"/>
</dbReference>
<protein>
    <submittedName>
        <fullName evidence="2">Pimeloyl-ACP methyl ester carboxylesterase</fullName>
    </submittedName>
</protein>
<dbReference type="InterPro" id="IPR029058">
    <property type="entry name" value="AB_hydrolase_fold"/>
</dbReference>
<evidence type="ECO:0000313" key="3">
    <source>
        <dbReference type="Proteomes" id="UP000186004"/>
    </source>
</evidence>
<dbReference type="PRINTS" id="PR00412">
    <property type="entry name" value="EPOXHYDRLASE"/>
</dbReference>
<dbReference type="AlphaFoldDB" id="A0A1N7FUT2"/>
<dbReference type="SUPFAM" id="SSF53474">
    <property type="entry name" value="alpha/beta-Hydrolases"/>
    <property type="match status" value="1"/>
</dbReference>
<keyword evidence="3" id="KW-1185">Reference proteome</keyword>
<organism evidence="2 3">
    <name type="scientific">Micromonospora avicenniae</name>
    <dbReference type="NCBI Taxonomy" id="1198245"/>
    <lineage>
        <taxon>Bacteria</taxon>
        <taxon>Bacillati</taxon>
        <taxon>Actinomycetota</taxon>
        <taxon>Actinomycetes</taxon>
        <taxon>Micromonosporales</taxon>
        <taxon>Micromonosporaceae</taxon>
        <taxon>Micromonospora</taxon>
    </lineage>
</organism>
<name>A0A1N7FUT2_9ACTN</name>
<evidence type="ECO:0000313" key="2">
    <source>
        <dbReference type="EMBL" id="SIS04026.1"/>
    </source>
</evidence>
<dbReference type="InterPro" id="IPR000073">
    <property type="entry name" value="AB_hydrolase_1"/>
</dbReference>
<dbReference type="InterPro" id="IPR051340">
    <property type="entry name" value="Haloalkane_dehalogenase"/>
</dbReference>
<reference evidence="2 3" key="1">
    <citation type="submission" date="2017-01" db="EMBL/GenBank/DDBJ databases">
        <authorList>
            <person name="Mah S.A."/>
            <person name="Swanson W.J."/>
            <person name="Moy G.W."/>
            <person name="Vacquier V.D."/>
        </authorList>
    </citation>
    <scope>NUCLEOTIDE SEQUENCE [LARGE SCALE GENOMIC DNA]</scope>
    <source>
        <strain evidence="2 3">DSM 45758</strain>
    </source>
</reference>
<dbReference type="PRINTS" id="PR00111">
    <property type="entry name" value="ABHYDROLASE"/>
</dbReference>
<gene>
    <name evidence="2" type="ORF">SAMN05444858_1502</name>
</gene>
<feature type="domain" description="AB hydrolase-1" evidence="1">
    <location>
        <begin position="27"/>
        <end position="269"/>
    </location>
</feature>
<proteinExistence type="predicted"/>
<dbReference type="PANTHER" id="PTHR42977">
    <property type="entry name" value="HYDROLASE-RELATED"/>
    <property type="match status" value="1"/>
</dbReference>